<name>A0AA47N992_MERPO</name>
<evidence type="ECO:0000313" key="6">
    <source>
        <dbReference type="EMBL" id="KAK0154589.1"/>
    </source>
</evidence>
<comment type="similarity">
    <text evidence="2">Belongs to the MHC class I family.</text>
</comment>
<feature type="domain" description="Ig-like" evidence="5">
    <location>
        <begin position="826"/>
        <end position="911"/>
    </location>
</feature>
<evidence type="ECO:0000256" key="4">
    <source>
        <dbReference type="SAM" id="Phobius"/>
    </source>
</evidence>
<comment type="caution">
    <text evidence="6">The sequence shown here is derived from an EMBL/GenBank/DDBJ whole genome shotgun (WGS) entry which is preliminary data.</text>
</comment>
<dbReference type="PRINTS" id="PR01638">
    <property type="entry name" value="MHCCLASSI"/>
</dbReference>
<dbReference type="GO" id="GO:0006955">
    <property type="term" value="P:immune response"/>
    <property type="evidence" value="ECO:0007669"/>
    <property type="project" value="TreeGrafter"/>
</dbReference>
<sequence>MAQVGQLEAQCSCFCACHCHQVFQALTVFKQGHQVTAIHFRVAKPQQRLRCDRRLNGVSIVVAEFLHYRTQSGPVCMHEILDPSIGKKDLALLHRLEVTVHFVSSLHCPHQRVARPGDYKLTHSPQSDGEAASAAVEPLSAQTSPPRCPSPLLQCRLWGGFSWVAAAGLPLPNRCCRTAADGPLPLGCRCPRATAAAAPPLSGRHRWTAAAGPPPLDRCRWATTAGLLLASHRRCCTTAAGSPLPDRRRWSRTTTAGPPLRHRRCRTSADGPPPLGCRCPRAATAAPLLPDRRCWTAAAGRPLLDCCRWANTAGPPLADHCHCWTPAAGLPLLDRCWWSRIPTAGLLLHCSRASHPLLLSSTLERLCFPSIFESPPVTDRILLEVGAHPGDCPSSVSGSTPGRTREITAPESTRALQACPLRWQDSSSFPNGQGCGAGVQAQGSHVPCVPVLHSGNSHLGFGVPATSSGAAVNLLELGRTVRGGGCDGGVEAATPVPGDEPCTADELSMLRRGTAPLVAVAMLGATGELSERRAEAVLLVADAGRRRALEPSWTGGRAPSGLRSLSLHCSSSRYNVRVVTSRRFNQFHLNESRGFVNQRRFTTAAARCSTTSPHQVCCCGDGRMKAGGLVVLLGLCHGVSSVIHSLKYFETASSGVSNFPEFVAVGMVDELQFIHYDSNSQKAEFKQSWMDQATRDNPQYLEGQTGYYLRAQQANKVNIETAKQRFNQTGGVHMVQVMDGCEWDDEDDTTDGYLQYGYDGEDFIVLDLKNLRWIAPTPQAFITKLRLDQERARLEYHKNYYNKECVAWLKKHLDYGKSTLQRTERPEVSLLQRRPSSPVVCHATGFYPDKVVVFWRRDGDELYEHVDHGEVLPNPDGTFQVSVDLDLTSVPREDWRRYECVVQLKGIEDISTRLDPALVRTNWGKTGPGRDGGVKNDITTPIIIAVLILAAVAAVGVAGVFVYKKRSGSHSSSGNSEEQSPAPEAQPLNT</sequence>
<dbReference type="InterPro" id="IPR007110">
    <property type="entry name" value="Ig-like_dom"/>
</dbReference>
<dbReference type="InterPro" id="IPR003597">
    <property type="entry name" value="Ig_C1-set"/>
</dbReference>
<keyword evidence="4" id="KW-0812">Transmembrane</keyword>
<accession>A0AA47N992</accession>
<dbReference type="Pfam" id="PF00129">
    <property type="entry name" value="MHC_I"/>
    <property type="match status" value="1"/>
</dbReference>
<keyword evidence="4" id="KW-1133">Transmembrane helix</keyword>
<protein>
    <submittedName>
        <fullName evidence="6">Major histocompatibility complex class I-related gene protein</fullName>
    </submittedName>
</protein>
<dbReference type="InterPro" id="IPR037055">
    <property type="entry name" value="MHC_I-like_Ag-recog_sf"/>
</dbReference>
<evidence type="ECO:0000313" key="7">
    <source>
        <dbReference type="Proteomes" id="UP001174136"/>
    </source>
</evidence>
<dbReference type="FunFam" id="3.30.500.10:FF:000001">
    <property type="entry name" value="H-2 class I histocompatibility antigen, alpha chain"/>
    <property type="match status" value="1"/>
</dbReference>
<dbReference type="PROSITE" id="PS50835">
    <property type="entry name" value="IG_LIKE"/>
    <property type="match status" value="1"/>
</dbReference>
<dbReference type="InterPro" id="IPR013783">
    <property type="entry name" value="Ig-like_fold"/>
</dbReference>
<dbReference type="GO" id="GO:0009897">
    <property type="term" value="C:external side of plasma membrane"/>
    <property type="evidence" value="ECO:0007669"/>
    <property type="project" value="TreeGrafter"/>
</dbReference>
<dbReference type="Gene3D" id="3.30.500.10">
    <property type="entry name" value="MHC class I-like antigen recognition-like"/>
    <property type="match status" value="1"/>
</dbReference>
<proteinExistence type="inferred from homology"/>
<dbReference type="InterPro" id="IPR050208">
    <property type="entry name" value="MHC_class-I_related"/>
</dbReference>
<dbReference type="PANTHER" id="PTHR16675">
    <property type="entry name" value="MHC CLASS I-RELATED"/>
    <property type="match status" value="1"/>
</dbReference>
<organism evidence="6 7">
    <name type="scientific">Merluccius polli</name>
    <name type="common">Benguela hake</name>
    <name type="synonym">Merluccius cadenati</name>
    <dbReference type="NCBI Taxonomy" id="89951"/>
    <lineage>
        <taxon>Eukaryota</taxon>
        <taxon>Metazoa</taxon>
        <taxon>Chordata</taxon>
        <taxon>Craniata</taxon>
        <taxon>Vertebrata</taxon>
        <taxon>Euteleostomi</taxon>
        <taxon>Actinopterygii</taxon>
        <taxon>Neopterygii</taxon>
        <taxon>Teleostei</taxon>
        <taxon>Neoteleostei</taxon>
        <taxon>Acanthomorphata</taxon>
        <taxon>Zeiogadaria</taxon>
        <taxon>Gadariae</taxon>
        <taxon>Gadiformes</taxon>
        <taxon>Gadoidei</taxon>
        <taxon>Merlucciidae</taxon>
        <taxon>Merluccius</taxon>
    </lineage>
</organism>
<evidence type="ECO:0000256" key="3">
    <source>
        <dbReference type="SAM" id="MobiDB-lite"/>
    </source>
</evidence>
<dbReference type="InterPro" id="IPR011161">
    <property type="entry name" value="MHC_I-like_Ag-recog"/>
</dbReference>
<feature type="region of interest" description="Disordered" evidence="3">
    <location>
        <begin position="968"/>
        <end position="990"/>
    </location>
</feature>
<dbReference type="InterPro" id="IPR036179">
    <property type="entry name" value="Ig-like_dom_sf"/>
</dbReference>
<feature type="compositionally biased region" description="Low complexity" evidence="3">
    <location>
        <begin position="969"/>
        <end position="980"/>
    </location>
</feature>
<keyword evidence="1" id="KW-0325">Glycoprotein</keyword>
<reference evidence="6" key="1">
    <citation type="journal article" date="2023" name="Front. Mar. Sci.">
        <title>A new Merluccius polli reference genome to investigate the effects of global change in West African waters.</title>
        <authorList>
            <person name="Mateo J.L."/>
            <person name="Blanco-Fernandez C."/>
            <person name="Garcia-Vazquez E."/>
            <person name="Machado-Schiaffino G."/>
        </authorList>
    </citation>
    <scope>NUCLEOTIDE SEQUENCE</scope>
    <source>
        <strain evidence="6">C29</strain>
        <tissue evidence="6">Fin</tissue>
    </source>
</reference>
<gene>
    <name evidence="6" type="primary">MR1_37</name>
    <name evidence="6" type="ORF">N1851_003167</name>
</gene>
<evidence type="ECO:0000256" key="1">
    <source>
        <dbReference type="ARBA" id="ARBA00023180"/>
    </source>
</evidence>
<evidence type="ECO:0000256" key="2">
    <source>
        <dbReference type="RuleBase" id="RU004439"/>
    </source>
</evidence>
<dbReference type="InterPro" id="IPR011162">
    <property type="entry name" value="MHC_I/II-like_Ag-recog"/>
</dbReference>
<feature type="region of interest" description="Disordered" evidence="3">
    <location>
        <begin position="117"/>
        <end position="143"/>
    </location>
</feature>
<feature type="transmembrane region" description="Helical" evidence="4">
    <location>
        <begin position="942"/>
        <end position="963"/>
    </location>
</feature>
<dbReference type="Proteomes" id="UP001174136">
    <property type="component" value="Unassembled WGS sequence"/>
</dbReference>
<dbReference type="EMBL" id="JAOPHQ010000403">
    <property type="protein sequence ID" value="KAK0154589.1"/>
    <property type="molecule type" value="Genomic_DNA"/>
</dbReference>
<dbReference type="SUPFAM" id="SSF48726">
    <property type="entry name" value="Immunoglobulin"/>
    <property type="match status" value="1"/>
</dbReference>
<keyword evidence="4" id="KW-0472">Membrane</keyword>
<dbReference type="SMART" id="SM00407">
    <property type="entry name" value="IGc1"/>
    <property type="match status" value="1"/>
</dbReference>
<dbReference type="AlphaFoldDB" id="A0AA47N992"/>
<dbReference type="PANTHER" id="PTHR16675:SF237">
    <property type="entry name" value="MHC CLASS I ANTIGEN TRANSCRIPT VARIANT 1-RELATED"/>
    <property type="match status" value="1"/>
</dbReference>
<dbReference type="SUPFAM" id="SSF54452">
    <property type="entry name" value="MHC antigen-recognition domain"/>
    <property type="match status" value="1"/>
</dbReference>
<dbReference type="InterPro" id="IPR001039">
    <property type="entry name" value="MHC_I_a_a1/a2"/>
</dbReference>
<dbReference type="Gene3D" id="2.60.40.10">
    <property type="entry name" value="Immunoglobulins"/>
    <property type="match status" value="1"/>
</dbReference>
<keyword evidence="7" id="KW-1185">Reference proteome</keyword>
<evidence type="ECO:0000259" key="5">
    <source>
        <dbReference type="PROSITE" id="PS50835"/>
    </source>
</evidence>
<dbReference type="Pfam" id="PF07654">
    <property type="entry name" value="C1-set"/>
    <property type="match status" value="1"/>
</dbReference>
<dbReference type="GO" id="GO:0005615">
    <property type="term" value="C:extracellular space"/>
    <property type="evidence" value="ECO:0007669"/>
    <property type="project" value="TreeGrafter"/>
</dbReference>
<feature type="region of interest" description="Disordered" evidence="3">
    <location>
        <begin position="245"/>
        <end position="265"/>
    </location>
</feature>